<dbReference type="Proteomes" id="UP000654482">
    <property type="component" value="Unassembled WGS sequence"/>
</dbReference>
<comment type="caution">
    <text evidence="1">The sequence shown here is derived from an EMBL/GenBank/DDBJ whole genome shotgun (WGS) entry which is preliminary data.</text>
</comment>
<dbReference type="Pfam" id="PF07505">
    <property type="entry name" value="DUF5131"/>
    <property type="match status" value="1"/>
</dbReference>
<dbReference type="RefSeq" id="WP_194028859.1">
    <property type="nucleotide sequence ID" value="NZ_JADEWZ010000009.1"/>
</dbReference>
<protein>
    <submittedName>
        <fullName evidence="1">Phage Gp37/Gp68 family protein</fullName>
    </submittedName>
</protein>
<evidence type="ECO:0000313" key="1">
    <source>
        <dbReference type="EMBL" id="MBE9115765.1"/>
    </source>
</evidence>
<name>A0A8J7J6T4_9CYAN</name>
<organism evidence="1 2">
    <name type="scientific">Lusitaniella coriacea LEGE 07157</name>
    <dbReference type="NCBI Taxonomy" id="945747"/>
    <lineage>
        <taxon>Bacteria</taxon>
        <taxon>Bacillati</taxon>
        <taxon>Cyanobacteriota</taxon>
        <taxon>Cyanophyceae</taxon>
        <taxon>Spirulinales</taxon>
        <taxon>Lusitaniellaceae</taxon>
        <taxon>Lusitaniella</taxon>
    </lineage>
</organism>
<sequence length="262" mass="30744">MSSSNTGIEWADKTWNPTTGCDKVSPGCLHCYAEALTERFSKNFPQGFKLTLHRDRLQQPRKWQKPSRVFVNSMSDLFHEKVPLSYLQEVFAVMRETPWHIYQILTKRDKRLVELAGQLEWSNNIWIGVSVENQNYAHRVDALRQVPAAVRFLSCEPLLGSLKLNLDKIDWVIVGGESGYQHRPIKPEWVRDILQQTREADVAFFFKQWGGFHSKAGGRELDGRIWDEMPQSWYEHNKKWENQKISRQQRYNGLEQKQLISI</sequence>
<proteinExistence type="predicted"/>
<dbReference type="InterPro" id="IPR011101">
    <property type="entry name" value="DUF5131"/>
</dbReference>
<dbReference type="AlphaFoldDB" id="A0A8J7J6T4"/>
<accession>A0A8J7J6T4</accession>
<keyword evidence="2" id="KW-1185">Reference proteome</keyword>
<evidence type="ECO:0000313" key="2">
    <source>
        <dbReference type="Proteomes" id="UP000654482"/>
    </source>
</evidence>
<reference evidence="1" key="1">
    <citation type="submission" date="2020-10" db="EMBL/GenBank/DDBJ databases">
        <authorList>
            <person name="Castelo-Branco R."/>
            <person name="Eusebio N."/>
            <person name="Adriana R."/>
            <person name="Vieira A."/>
            <person name="Brugerolle De Fraissinette N."/>
            <person name="Rezende De Castro R."/>
            <person name="Schneider M.P."/>
            <person name="Vasconcelos V."/>
            <person name="Leao P.N."/>
        </authorList>
    </citation>
    <scope>NUCLEOTIDE SEQUENCE</scope>
    <source>
        <strain evidence="1">LEGE 07157</strain>
    </source>
</reference>
<dbReference type="EMBL" id="JADEWZ010000009">
    <property type="protein sequence ID" value="MBE9115765.1"/>
    <property type="molecule type" value="Genomic_DNA"/>
</dbReference>
<gene>
    <name evidence="1" type="ORF">IQ249_07660</name>
</gene>